<dbReference type="GO" id="GO:0008270">
    <property type="term" value="F:zinc ion binding"/>
    <property type="evidence" value="ECO:0007669"/>
    <property type="project" value="UniProtKB-KW"/>
</dbReference>
<dbReference type="InterPro" id="IPR007527">
    <property type="entry name" value="Znf_SWIM"/>
</dbReference>
<proteinExistence type="predicted"/>
<evidence type="ECO:0000313" key="3">
    <source>
        <dbReference type="EMBL" id="KAG0729857.1"/>
    </source>
</evidence>
<dbReference type="AlphaFoldDB" id="A0A8J5D577"/>
<keyword evidence="1" id="KW-0479">Metal-binding</keyword>
<evidence type="ECO:0000259" key="2">
    <source>
        <dbReference type="PROSITE" id="PS50966"/>
    </source>
</evidence>
<gene>
    <name evidence="3" type="ORF">GWK47_029482</name>
</gene>
<evidence type="ECO:0000313" key="4">
    <source>
        <dbReference type="Proteomes" id="UP000770661"/>
    </source>
</evidence>
<protein>
    <recommendedName>
        <fullName evidence="2">SWIM-type domain-containing protein</fullName>
    </recommendedName>
</protein>
<comment type="caution">
    <text evidence="3">The sequence shown here is derived from an EMBL/GenBank/DDBJ whole genome shotgun (WGS) entry which is preliminary data.</text>
</comment>
<accession>A0A8J5D577</accession>
<keyword evidence="1" id="KW-0863">Zinc-finger</keyword>
<dbReference type="OrthoDB" id="6338130at2759"/>
<dbReference type="EMBL" id="JACEEZ010000736">
    <property type="protein sequence ID" value="KAG0729857.1"/>
    <property type="molecule type" value="Genomic_DNA"/>
</dbReference>
<name>A0A8J5D577_CHIOP</name>
<feature type="domain" description="SWIM-type" evidence="2">
    <location>
        <begin position="257"/>
        <end position="288"/>
    </location>
</feature>
<dbReference type="PROSITE" id="PS50966">
    <property type="entry name" value="ZF_SWIM"/>
    <property type="match status" value="1"/>
</dbReference>
<organism evidence="3 4">
    <name type="scientific">Chionoecetes opilio</name>
    <name type="common">Atlantic snow crab</name>
    <name type="synonym">Cancer opilio</name>
    <dbReference type="NCBI Taxonomy" id="41210"/>
    <lineage>
        <taxon>Eukaryota</taxon>
        <taxon>Metazoa</taxon>
        <taxon>Ecdysozoa</taxon>
        <taxon>Arthropoda</taxon>
        <taxon>Crustacea</taxon>
        <taxon>Multicrustacea</taxon>
        <taxon>Malacostraca</taxon>
        <taxon>Eumalacostraca</taxon>
        <taxon>Eucarida</taxon>
        <taxon>Decapoda</taxon>
        <taxon>Pleocyemata</taxon>
        <taxon>Brachyura</taxon>
        <taxon>Eubrachyura</taxon>
        <taxon>Majoidea</taxon>
        <taxon>Majidae</taxon>
        <taxon>Chionoecetes</taxon>
    </lineage>
</organism>
<dbReference type="Proteomes" id="UP000770661">
    <property type="component" value="Unassembled WGS sequence"/>
</dbReference>
<reference evidence="3" key="1">
    <citation type="submission" date="2020-07" db="EMBL/GenBank/DDBJ databases">
        <title>The High-quality genome of the commercially important snow crab, Chionoecetes opilio.</title>
        <authorList>
            <person name="Jeong J.-H."/>
            <person name="Ryu S."/>
        </authorList>
    </citation>
    <scope>NUCLEOTIDE SEQUENCE</scope>
    <source>
        <strain evidence="3">MADBK_172401_WGS</strain>
        <tissue evidence="3">Digestive gland</tissue>
    </source>
</reference>
<keyword evidence="1" id="KW-0862">Zinc</keyword>
<keyword evidence="4" id="KW-1185">Reference proteome</keyword>
<evidence type="ECO:0000256" key="1">
    <source>
        <dbReference type="PROSITE-ProRule" id="PRU00325"/>
    </source>
</evidence>
<sequence length="509" mass="55867">MRLREYGSGVYVVAVRDEGGGAHPGAYIVTSDDQPITFLHALRELHARCPLHPRVVMVDQEIQGFSEVLTTLLPHTLFIIPFLQVAQETHQWLGASQENTGVGRMLLQCLQELRACDTKEAFVEAVGGLGEVEASHGELWAEWLSHPTRWSDFGRGGVCGDPSLSPAWERFFLRLQQQFLKGFSTQRTLPDLLRLITHTVTQSNNASNGLLEVSLLLEGSAGEQAASLIKQGWAELLTWQGEWVAHVPCHTLLETSYCVNVITMECECPLPTLQGPCVHLSLASTLAERQGSSVQQERQRLARVALDQGDYLLEGDHCVTFHSGGVCVTETSSCVCTCVVGVLDSPCVGVLVVGLARDTAHTPVNPTTLPVKVEDTPPCQEPPIIIQTHTGLPHPYEDQNILASSSLSSKALLENLYLWSTSKDFTDSNILHNLLQAAHDSVWGCPSPPTTPTPPPAMPRPRLGVTRANKKLRAVVRPVVREEEDWAPPCKVTRSGRTVRVKDEQEYVS</sequence>